<feature type="transmembrane region" description="Helical" evidence="1">
    <location>
        <begin position="44"/>
        <end position="61"/>
    </location>
</feature>
<accession>A0A6A4HE97</accession>
<evidence type="ECO:0008006" key="4">
    <source>
        <dbReference type="Google" id="ProtNLM"/>
    </source>
</evidence>
<dbReference type="AlphaFoldDB" id="A0A6A4HE97"/>
<keyword evidence="3" id="KW-1185">Reference proteome</keyword>
<feature type="transmembrane region" description="Helical" evidence="1">
    <location>
        <begin position="194"/>
        <end position="217"/>
    </location>
</feature>
<feature type="transmembrane region" description="Helical" evidence="1">
    <location>
        <begin position="153"/>
        <end position="173"/>
    </location>
</feature>
<dbReference type="OrthoDB" id="5389493at2759"/>
<organism evidence="2 3">
    <name type="scientific">Gymnopus androsaceus JB14</name>
    <dbReference type="NCBI Taxonomy" id="1447944"/>
    <lineage>
        <taxon>Eukaryota</taxon>
        <taxon>Fungi</taxon>
        <taxon>Dikarya</taxon>
        <taxon>Basidiomycota</taxon>
        <taxon>Agaricomycotina</taxon>
        <taxon>Agaricomycetes</taxon>
        <taxon>Agaricomycetidae</taxon>
        <taxon>Agaricales</taxon>
        <taxon>Marasmiineae</taxon>
        <taxon>Omphalotaceae</taxon>
        <taxon>Gymnopus</taxon>
    </lineage>
</organism>
<proteinExistence type="predicted"/>
<keyword evidence="1" id="KW-0812">Transmembrane</keyword>
<evidence type="ECO:0000313" key="2">
    <source>
        <dbReference type="EMBL" id="KAE9395998.1"/>
    </source>
</evidence>
<dbReference type="Proteomes" id="UP000799118">
    <property type="component" value="Unassembled WGS sequence"/>
</dbReference>
<sequence>MSTSSDSVNYAKLFGFKSIPVAVIFAICYIPLCLWFIPKVLMRRTYVVFTVALFCVMRFASVKMKMSSFVDEVLFSIGFFGLLFGAYGLVLDRLALCVTSEAYYNNPLNVLMSNRKLFHLVLTAGMIMGIIGISDSTGSSPSSSGTTLRKASVLVFLILTLLQAYQTFTLVMAERSEDPKTRTQNLGDTIGARHGAMIFGAIAGLLLVREIYLVSTISSTIKQNKEETWYPLVALSELICVVLYALPGVIPPTGGALYPQFLRPSSVIISGADSVEKHEYIYCIERHNERDTFTTYRYTY</sequence>
<gene>
    <name evidence="2" type="ORF">BT96DRAFT_997164</name>
</gene>
<keyword evidence="1" id="KW-0472">Membrane</keyword>
<keyword evidence="1" id="KW-1133">Transmembrane helix</keyword>
<feature type="transmembrane region" description="Helical" evidence="1">
    <location>
        <begin position="19"/>
        <end position="37"/>
    </location>
</feature>
<evidence type="ECO:0000256" key="1">
    <source>
        <dbReference type="SAM" id="Phobius"/>
    </source>
</evidence>
<evidence type="ECO:0000313" key="3">
    <source>
        <dbReference type="Proteomes" id="UP000799118"/>
    </source>
</evidence>
<reference evidence="2" key="1">
    <citation type="journal article" date="2019" name="Environ. Microbiol.">
        <title>Fungal ecological strategies reflected in gene transcription - a case study of two litter decomposers.</title>
        <authorList>
            <person name="Barbi F."/>
            <person name="Kohler A."/>
            <person name="Barry K."/>
            <person name="Baskaran P."/>
            <person name="Daum C."/>
            <person name="Fauchery L."/>
            <person name="Ihrmark K."/>
            <person name="Kuo A."/>
            <person name="LaButti K."/>
            <person name="Lipzen A."/>
            <person name="Morin E."/>
            <person name="Grigoriev I.V."/>
            <person name="Henrissat B."/>
            <person name="Lindahl B."/>
            <person name="Martin F."/>
        </authorList>
    </citation>
    <scope>NUCLEOTIDE SEQUENCE</scope>
    <source>
        <strain evidence="2">JB14</strain>
    </source>
</reference>
<feature type="transmembrane region" description="Helical" evidence="1">
    <location>
        <begin position="73"/>
        <end position="96"/>
    </location>
</feature>
<protein>
    <recommendedName>
        <fullName evidence="4">RTA1-domain-containing protein</fullName>
    </recommendedName>
</protein>
<name>A0A6A4HE97_9AGAR</name>
<dbReference type="EMBL" id="ML769521">
    <property type="protein sequence ID" value="KAE9395998.1"/>
    <property type="molecule type" value="Genomic_DNA"/>
</dbReference>
<feature type="transmembrane region" description="Helical" evidence="1">
    <location>
        <begin position="229"/>
        <end position="250"/>
    </location>
</feature>
<feature type="transmembrane region" description="Helical" evidence="1">
    <location>
        <begin position="117"/>
        <end position="133"/>
    </location>
</feature>